<organism evidence="1 2">
    <name type="scientific">Fusarium musae</name>
    <dbReference type="NCBI Taxonomy" id="1042133"/>
    <lineage>
        <taxon>Eukaryota</taxon>
        <taxon>Fungi</taxon>
        <taxon>Dikarya</taxon>
        <taxon>Ascomycota</taxon>
        <taxon>Pezizomycotina</taxon>
        <taxon>Sordariomycetes</taxon>
        <taxon>Hypocreomycetidae</taxon>
        <taxon>Hypocreales</taxon>
        <taxon>Nectriaceae</taxon>
        <taxon>Fusarium</taxon>
    </lineage>
</organism>
<dbReference type="Proteomes" id="UP000827133">
    <property type="component" value="Unassembled WGS sequence"/>
</dbReference>
<dbReference type="AlphaFoldDB" id="A0A9P8DGW1"/>
<dbReference type="RefSeq" id="XP_044680628.1">
    <property type="nucleotide sequence ID" value="XM_044824971.1"/>
</dbReference>
<accession>A0A9P8DGW1</accession>
<proteinExistence type="predicted"/>
<gene>
    <name evidence="1" type="ORF">J7337_007319</name>
</gene>
<dbReference type="GeneID" id="68315175"/>
<reference evidence="1" key="1">
    <citation type="journal article" date="2021" name="Mol. Plant Microbe Interact.">
        <title>Telomere to telomere genome assembly of Fusarium musae F31, causal agent of crown rot disease of banana.</title>
        <authorList>
            <person name="Degradi L."/>
            <person name="Tava V."/>
            <person name="Kunova A."/>
            <person name="Cortesi P."/>
            <person name="Saracchi M."/>
            <person name="Pasquali M."/>
        </authorList>
    </citation>
    <scope>NUCLEOTIDE SEQUENCE</scope>
    <source>
        <strain evidence="1">F31</strain>
    </source>
</reference>
<comment type="caution">
    <text evidence="1">The sequence shown here is derived from an EMBL/GenBank/DDBJ whole genome shotgun (WGS) entry which is preliminary data.</text>
</comment>
<dbReference type="EMBL" id="JAHBCI010000005">
    <property type="protein sequence ID" value="KAG9501628.1"/>
    <property type="molecule type" value="Genomic_DNA"/>
</dbReference>
<evidence type="ECO:0000313" key="1">
    <source>
        <dbReference type="EMBL" id="KAG9501628.1"/>
    </source>
</evidence>
<evidence type="ECO:0000313" key="2">
    <source>
        <dbReference type="Proteomes" id="UP000827133"/>
    </source>
</evidence>
<name>A0A9P8DGW1_9HYPO</name>
<keyword evidence="2" id="KW-1185">Reference proteome</keyword>
<sequence>MECLKLSPESVAMSEAELRAFIAKGNSFDSDSEEDLKIRVYARYLLFDMSNSDKVLEEAITWAKREIAASPPSKQALKNGSIFSRHFWSSRETKFHDVDLQMTLLKNQAARSMKRFEQSHLMEDLNLAIAIVEYLLPMISLSKSLRLQNNLGLMLHKRYQRAEPIEDLSRPIDSMKAPDDSLREQT</sequence>
<protein>
    <submittedName>
        <fullName evidence="1">Uncharacterized protein</fullName>
    </submittedName>
</protein>
<dbReference type="KEGG" id="fmu:J7337_007319"/>